<evidence type="ECO:0000313" key="2">
    <source>
        <dbReference type="EMBL" id="GBP45904.1"/>
    </source>
</evidence>
<proteinExistence type="predicted"/>
<evidence type="ECO:0000256" key="1">
    <source>
        <dbReference type="SAM" id="MobiDB-lite"/>
    </source>
</evidence>
<organism evidence="2 3">
    <name type="scientific">Eumeta variegata</name>
    <name type="common">Bagworm moth</name>
    <name type="synonym">Eumeta japonica</name>
    <dbReference type="NCBI Taxonomy" id="151549"/>
    <lineage>
        <taxon>Eukaryota</taxon>
        <taxon>Metazoa</taxon>
        <taxon>Ecdysozoa</taxon>
        <taxon>Arthropoda</taxon>
        <taxon>Hexapoda</taxon>
        <taxon>Insecta</taxon>
        <taxon>Pterygota</taxon>
        <taxon>Neoptera</taxon>
        <taxon>Endopterygota</taxon>
        <taxon>Lepidoptera</taxon>
        <taxon>Glossata</taxon>
        <taxon>Ditrysia</taxon>
        <taxon>Tineoidea</taxon>
        <taxon>Psychidae</taxon>
        <taxon>Oiketicinae</taxon>
        <taxon>Eumeta</taxon>
    </lineage>
</organism>
<accession>A0A4C1W6V8</accession>
<name>A0A4C1W6V8_EUMVA</name>
<feature type="compositionally biased region" description="Polar residues" evidence="1">
    <location>
        <begin position="24"/>
        <end position="38"/>
    </location>
</feature>
<keyword evidence="3" id="KW-1185">Reference proteome</keyword>
<dbReference type="EMBL" id="BGZK01000473">
    <property type="protein sequence ID" value="GBP45904.1"/>
    <property type="molecule type" value="Genomic_DNA"/>
</dbReference>
<comment type="caution">
    <text evidence="2">The sequence shown here is derived from an EMBL/GenBank/DDBJ whole genome shotgun (WGS) entry which is preliminary data.</text>
</comment>
<dbReference type="Proteomes" id="UP000299102">
    <property type="component" value="Unassembled WGS sequence"/>
</dbReference>
<protein>
    <submittedName>
        <fullName evidence="2">Uncharacterized protein</fullName>
    </submittedName>
</protein>
<evidence type="ECO:0000313" key="3">
    <source>
        <dbReference type="Proteomes" id="UP000299102"/>
    </source>
</evidence>
<gene>
    <name evidence="2" type="ORF">EVAR_31812_1</name>
</gene>
<dbReference type="AlphaFoldDB" id="A0A4C1W6V8"/>
<feature type="region of interest" description="Disordered" evidence="1">
    <location>
        <begin position="24"/>
        <end position="87"/>
    </location>
</feature>
<sequence length="87" mass="9696">MNDTCSYKCGIVALVPTAFTGLPSRTRSAGGLNVQTRGVRTEQGPTRVRDPSVNRIATKSVTGADNRDQRRRRDKIGFNSKINRYKR</sequence>
<reference evidence="2 3" key="1">
    <citation type="journal article" date="2019" name="Commun. Biol.">
        <title>The bagworm genome reveals a unique fibroin gene that provides high tensile strength.</title>
        <authorList>
            <person name="Kono N."/>
            <person name="Nakamura H."/>
            <person name="Ohtoshi R."/>
            <person name="Tomita M."/>
            <person name="Numata K."/>
            <person name="Arakawa K."/>
        </authorList>
    </citation>
    <scope>NUCLEOTIDE SEQUENCE [LARGE SCALE GENOMIC DNA]</scope>
</reference>